<evidence type="ECO:0000256" key="7">
    <source>
        <dbReference type="ARBA" id="ARBA00022984"/>
    </source>
</evidence>
<dbReference type="GO" id="GO:0005737">
    <property type="term" value="C:cytoplasm"/>
    <property type="evidence" value="ECO:0007669"/>
    <property type="project" value="UniProtKB-SubCell"/>
</dbReference>
<dbReference type="GO" id="GO:0005524">
    <property type="term" value="F:ATP binding"/>
    <property type="evidence" value="ECO:0007669"/>
    <property type="project" value="UniProtKB-UniRule"/>
</dbReference>
<dbReference type="RefSeq" id="WP_012673608.1">
    <property type="nucleotide sequence ID" value="NC_012438.1"/>
</dbReference>
<dbReference type="KEGG" id="saf:SULAZ_0210"/>
<dbReference type="GO" id="GO:0047480">
    <property type="term" value="F:UDP-N-acetylmuramoyl-tripeptide-D-alanyl-D-alanine ligase activity"/>
    <property type="evidence" value="ECO:0007669"/>
    <property type="project" value="UniProtKB-UniRule"/>
</dbReference>
<dbReference type="GO" id="GO:0008766">
    <property type="term" value="F:UDP-N-acetylmuramoylalanyl-D-glutamyl-2,6-diaminopimelate-D-alanyl-D-alanine ligase activity"/>
    <property type="evidence" value="ECO:0007669"/>
    <property type="project" value="RHEA"/>
</dbReference>
<name>C1DXU5_SULAA</name>
<organism evidence="14 15">
    <name type="scientific">Sulfurihydrogenibium azorense (strain DSM 15241 / OCM 825 / Az-Fu1)</name>
    <dbReference type="NCBI Taxonomy" id="204536"/>
    <lineage>
        <taxon>Bacteria</taxon>
        <taxon>Pseudomonadati</taxon>
        <taxon>Aquificota</taxon>
        <taxon>Aquificia</taxon>
        <taxon>Aquificales</taxon>
        <taxon>Hydrogenothermaceae</taxon>
        <taxon>Sulfurihydrogenibium</taxon>
    </lineage>
</organism>
<keyword evidence="4 10" id="KW-0547">Nucleotide-binding</keyword>
<evidence type="ECO:0000259" key="12">
    <source>
        <dbReference type="Pfam" id="PF02875"/>
    </source>
</evidence>
<dbReference type="NCBIfam" id="TIGR01143">
    <property type="entry name" value="murF"/>
    <property type="match status" value="1"/>
</dbReference>
<evidence type="ECO:0000256" key="10">
    <source>
        <dbReference type="HAMAP-Rule" id="MF_02019"/>
    </source>
</evidence>
<dbReference type="HAMAP" id="MF_02019">
    <property type="entry name" value="MurF"/>
    <property type="match status" value="1"/>
</dbReference>
<protein>
    <recommendedName>
        <fullName evidence="10 11">UDP-N-acetylmuramoyl-tripeptide--D-alanyl-D-alanine ligase</fullName>
        <ecNumber evidence="10 11">6.3.2.10</ecNumber>
    </recommendedName>
    <alternativeName>
        <fullName evidence="10">D-alanyl-D-alanine-adding enzyme</fullName>
    </alternativeName>
</protein>
<dbReference type="GO" id="GO:0051301">
    <property type="term" value="P:cell division"/>
    <property type="evidence" value="ECO:0007669"/>
    <property type="project" value="UniProtKB-KW"/>
</dbReference>
<dbReference type="InterPro" id="IPR036615">
    <property type="entry name" value="Mur_ligase_C_dom_sf"/>
</dbReference>
<comment type="function">
    <text evidence="10 11">Involved in cell wall formation. Catalyzes the final step in the synthesis of UDP-N-acetylmuramoyl-pentapeptide, the precursor of murein.</text>
</comment>
<dbReference type="GO" id="GO:0008360">
    <property type="term" value="P:regulation of cell shape"/>
    <property type="evidence" value="ECO:0007669"/>
    <property type="project" value="UniProtKB-KW"/>
</dbReference>
<dbReference type="Proteomes" id="UP000001369">
    <property type="component" value="Chromosome"/>
</dbReference>
<keyword evidence="7 10" id="KW-0573">Peptidoglycan synthesis</keyword>
<evidence type="ECO:0000256" key="8">
    <source>
        <dbReference type="ARBA" id="ARBA00023306"/>
    </source>
</evidence>
<comment type="catalytic activity">
    <reaction evidence="10 11">
        <text>D-alanyl-D-alanine + UDP-N-acetyl-alpha-D-muramoyl-L-alanyl-gamma-D-glutamyl-meso-2,6-diaminopimelate + ATP = UDP-N-acetyl-alpha-D-muramoyl-L-alanyl-gamma-D-glutamyl-meso-2,6-diaminopimeloyl-D-alanyl-D-alanine + ADP + phosphate + H(+)</text>
        <dbReference type="Rhea" id="RHEA:28374"/>
        <dbReference type="ChEBI" id="CHEBI:15378"/>
        <dbReference type="ChEBI" id="CHEBI:30616"/>
        <dbReference type="ChEBI" id="CHEBI:43474"/>
        <dbReference type="ChEBI" id="CHEBI:57822"/>
        <dbReference type="ChEBI" id="CHEBI:61386"/>
        <dbReference type="ChEBI" id="CHEBI:83905"/>
        <dbReference type="ChEBI" id="CHEBI:456216"/>
        <dbReference type="EC" id="6.3.2.10"/>
    </reaction>
</comment>
<keyword evidence="2 10" id="KW-0436">Ligase</keyword>
<dbReference type="InterPro" id="IPR036565">
    <property type="entry name" value="Mur-like_cat_sf"/>
</dbReference>
<dbReference type="InterPro" id="IPR005863">
    <property type="entry name" value="UDP-N-AcMur_synth"/>
</dbReference>
<evidence type="ECO:0000256" key="2">
    <source>
        <dbReference type="ARBA" id="ARBA00022598"/>
    </source>
</evidence>
<dbReference type="InterPro" id="IPR035911">
    <property type="entry name" value="MurE/MurF_N"/>
</dbReference>
<evidence type="ECO:0000259" key="13">
    <source>
        <dbReference type="Pfam" id="PF08245"/>
    </source>
</evidence>
<keyword evidence="8 10" id="KW-0131">Cell cycle</keyword>
<keyword evidence="3 10" id="KW-0132">Cell division</keyword>
<sequence length="433" mass="48411">MRLTDLAKVVEGKILNIEEDLEVKSFTIDSRSSTQDSVFIPLKGNTDGHSYIEDALKKWSVGYLTEKPLNFKNGILVKDTYQALKKIAIYKRKSIDTVVGITGSSGKTSTKELLNFVLSNFYKTYATSGNYNNEIGVPLTLANTPENTHIAIIEMGAGKVGDIDYLNNIVNPDIGVLVSVGHAHVEKFGSFENIIKGKGEIFNTSHYHVLPFDLLNYYKDKLKKFITFGEEGNIKVYDIKIIPEGTTGKVAYKNQVLDLTIPIFNKGIFKNIGAVAGVLYHLGLDPIESLKVLKEFNQIQGRGKIIKIGNLTIIDDSYNANPLSVKNAIETLNEIPTVKVLVLGDMLELGEESEKLHRSIAKEILKSHIDYVFLYGEETKYIKQELEGKKYVLHTDKKEIANQLKKLENSSPTVLVKGSRGMKMEEVIEYLKN</sequence>
<keyword evidence="15" id="KW-1185">Reference proteome</keyword>
<keyword evidence="1 10" id="KW-0963">Cytoplasm</keyword>
<dbReference type="AlphaFoldDB" id="C1DXU5"/>
<comment type="similarity">
    <text evidence="10">Belongs to the MurCDEF family. MurF subfamily.</text>
</comment>
<dbReference type="eggNOG" id="COG0770">
    <property type="taxonomic scope" value="Bacteria"/>
</dbReference>
<evidence type="ECO:0000256" key="3">
    <source>
        <dbReference type="ARBA" id="ARBA00022618"/>
    </source>
</evidence>
<accession>C1DXU5</accession>
<evidence type="ECO:0000256" key="1">
    <source>
        <dbReference type="ARBA" id="ARBA00022490"/>
    </source>
</evidence>
<comment type="subcellular location">
    <subcellularLocation>
        <location evidence="10 11">Cytoplasm</location>
    </subcellularLocation>
</comment>
<dbReference type="SUPFAM" id="SSF63418">
    <property type="entry name" value="MurE/MurF N-terminal domain"/>
    <property type="match status" value="1"/>
</dbReference>
<dbReference type="SUPFAM" id="SSF53623">
    <property type="entry name" value="MurD-like peptide ligases, catalytic domain"/>
    <property type="match status" value="1"/>
</dbReference>
<keyword evidence="9 10" id="KW-0961">Cell wall biogenesis/degradation</keyword>
<feature type="domain" description="Mur ligase central" evidence="13">
    <location>
        <begin position="101"/>
        <end position="278"/>
    </location>
</feature>
<dbReference type="PANTHER" id="PTHR43024:SF1">
    <property type="entry name" value="UDP-N-ACETYLMURAMOYL-TRIPEPTIDE--D-ALANYL-D-ALANINE LIGASE"/>
    <property type="match status" value="1"/>
</dbReference>
<evidence type="ECO:0000256" key="11">
    <source>
        <dbReference type="RuleBase" id="RU004136"/>
    </source>
</evidence>
<evidence type="ECO:0000313" key="14">
    <source>
        <dbReference type="EMBL" id="ACN98283.1"/>
    </source>
</evidence>
<feature type="domain" description="Mur ligase C-terminal" evidence="12">
    <location>
        <begin position="301"/>
        <end position="420"/>
    </location>
</feature>
<keyword evidence="6 10" id="KW-0133">Cell shape</keyword>
<dbReference type="GO" id="GO:0009252">
    <property type="term" value="P:peptidoglycan biosynthetic process"/>
    <property type="evidence" value="ECO:0007669"/>
    <property type="project" value="UniProtKB-UniRule"/>
</dbReference>
<reference evidence="14 15" key="1">
    <citation type="journal article" date="2009" name="J. Bacteriol.">
        <title>Complete and draft genome sequences of six members of the Aquificales.</title>
        <authorList>
            <person name="Reysenbach A.L."/>
            <person name="Hamamura N."/>
            <person name="Podar M."/>
            <person name="Griffiths E."/>
            <person name="Ferreira S."/>
            <person name="Hochstein R."/>
            <person name="Heidelberg J."/>
            <person name="Johnson J."/>
            <person name="Mead D."/>
            <person name="Pohorille A."/>
            <person name="Sarmiento M."/>
            <person name="Schweighofer K."/>
            <person name="Seshadri R."/>
            <person name="Voytek M.A."/>
        </authorList>
    </citation>
    <scope>NUCLEOTIDE SEQUENCE [LARGE SCALE GENOMIC DNA]</scope>
    <source>
        <strain evidence="15">Az-Fu1 / DSM 15241 / OCM 825</strain>
    </source>
</reference>
<dbReference type="InterPro" id="IPR051046">
    <property type="entry name" value="MurCDEF_CellWall_CoF430Synth"/>
</dbReference>
<dbReference type="HOGENOM" id="CLU_031507_1_2_0"/>
<dbReference type="Gene3D" id="3.90.190.20">
    <property type="entry name" value="Mur ligase, C-terminal domain"/>
    <property type="match status" value="1"/>
</dbReference>
<dbReference type="EMBL" id="CP001229">
    <property type="protein sequence ID" value="ACN98283.1"/>
    <property type="molecule type" value="Genomic_DNA"/>
</dbReference>
<dbReference type="InterPro" id="IPR013221">
    <property type="entry name" value="Mur_ligase_cen"/>
</dbReference>
<dbReference type="PANTHER" id="PTHR43024">
    <property type="entry name" value="UDP-N-ACETYLMURAMOYL-TRIPEPTIDE--D-ALANYL-D-ALANINE LIGASE"/>
    <property type="match status" value="1"/>
</dbReference>
<proteinExistence type="inferred from homology"/>
<dbReference type="SUPFAM" id="SSF53244">
    <property type="entry name" value="MurD-like peptide ligases, peptide-binding domain"/>
    <property type="match status" value="1"/>
</dbReference>
<dbReference type="Gene3D" id="3.40.1390.10">
    <property type="entry name" value="MurE/MurF, N-terminal domain"/>
    <property type="match status" value="1"/>
</dbReference>
<dbReference type="Pfam" id="PF08245">
    <property type="entry name" value="Mur_ligase_M"/>
    <property type="match status" value="1"/>
</dbReference>
<evidence type="ECO:0000256" key="6">
    <source>
        <dbReference type="ARBA" id="ARBA00022960"/>
    </source>
</evidence>
<gene>
    <name evidence="10" type="primary">murF</name>
    <name evidence="14" type="ordered locus">SULAZ_0210</name>
</gene>
<feature type="binding site" evidence="10">
    <location>
        <begin position="103"/>
        <end position="109"/>
    </location>
    <ligand>
        <name>ATP</name>
        <dbReference type="ChEBI" id="CHEBI:30616"/>
    </ligand>
</feature>
<dbReference type="OrthoDB" id="9801978at2"/>
<evidence type="ECO:0000256" key="4">
    <source>
        <dbReference type="ARBA" id="ARBA00022741"/>
    </source>
</evidence>
<dbReference type="Pfam" id="PF02875">
    <property type="entry name" value="Mur_ligase_C"/>
    <property type="match status" value="1"/>
</dbReference>
<dbReference type="Gene3D" id="3.40.1190.10">
    <property type="entry name" value="Mur-like, catalytic domain"/>
    <property type="match status" value="1"/>
</dbReference>
<evidence type="ECO:0000256" key="9">
    <source>
        <dbReference type="ARBA" id="ARBA00023316"/>
    </source>
</evidence>
<dbReference type="GO" id="GO:0071555">
    <property type="term" value="P:cell wall organization"/>
    <property type="evidence" value="ECO:0007669"/>
    <property type="project" value="UniProtKB-KW"/>
</dbReference>
<comment type="pathway">
    <text evidence="10 11">Cell wall biogenesis; peptidoglycan biosynthesis.</text>
</comment>
<dbReference type="STRING" id="204536.SULAZ_0210"/>
<dbReference type="UniPathway" id="UPA00219"/>
<keyword evidence="5 10" id="KW-0067">ATP-binding</keyword>
<evidence type="ECO:0000313" key="15">
    <source>
        <dbReference type="Proteomes" id="UP000001369"/>
    </source>
</evidence>
<evidence type="ECO:0000256" key="5">
    <source>
        <dbReference type="ARBA" id="ARBA00022840"/>
    </source>
</evidence>
<dbReference type="InterPro" id="IPR004101">
    <property type="entry name" value="Mur_ligase_C"/>
</dbReference>
<dbReference type="EC" id="6.3.2.10" evidence="10 11"/>